<gene>
    <name evidence="7" type="ORF">CVLEPA_LOCUS5702</name>
</gene>
<evidence type="ECO:0000259" key="6">
    <source>
        <dbReference type="Pfam" id="PF01778"/>
    </source>
</evidence>
<protein>
    <recommendedName>
        <fullName evidence="4">Large ribosomal subunit protein eL28</fullName>
    </recommendedName>
    <alternativeName>
        <fullName evidence="5">60S ribosomal protein L28</fullName>
    </alternativeName>
</protein>
<evidence type="ECO:0000313" key="8">
    <source>
        <dbReference type="Proteomes" id="UP001642483"/>
    </source>
</evidence>
<evidence type="ECO:0000256" key="4">
    <source>
        <dbReference type="ARBA" id="ARBA00035223"/>
    </source>
</evidence>
<evidence type="ECO:0000313" key="7">
    <source>
        <dbReference type="EMBL" id="CAK8676234.1"/>
    </source>
</evidence>
<keyword evidence="3" id="KW-0687">Ribonucleoprotein</keyword>
<comment type="similarity">
    <text evidence="1">Belongs to the eukaryotic ribosomal protein eL28 family.</text>
</comment>
<keyword evidence="2" id="KW-0689">Ribosomal protein</keyword>
<dbReference type="Gene3D" id="3.30.390.110">
    <property type="match status" value="1"/>
</dbReference>
<dbReference type="Pfam" id="PF01778">
    <property type="entry name" value="Ribosomal_L28e"/>
    <property type="match status" value="1"/>
</dbReference>
<feature type="domain" description="Ribosomal eL28/Mak16" evidence="6">
    <location>
        <begin position="4"/>
        <end position="56"/>
    </location>
</feature>
<organism evidence="7 8">
    <name type="scientific">Clavelina lepadiformis</name>
    <name type="common">Light-bulb sea squirt</name>
    <name type="synonym">Ascidia lepadiformis</name>
    <dbReference type="NCBI Taxonomy" id="159417"/>
    <lineage>
        <taxon>Eukaryota</taxon>
        <taxon>Metazoa</taxon>
        <taxon>Chordata</taxon>
        <taxon>Tunicata</taxon>
        <taxon>Ascidiacea</taxon>
        <taxon>Aplousobranchia</taxon>
        <taxon>Clavelinidae</taxon>
        <taxon>Clavelina</taxon>
    </lineage>
</organism>
<sequence length="63" mass="7476">MTRHGQNKPSQTYHTVTLNRGARRSLNTIRKTMRKNRYRKDLRMAALRRASALLRSQKAENHK</sequence>
<dbReference type="InterPro" id="IPR002672">
    <property type="entry name" value="Ribosomal_eL28"/>
</dbReference>
<evidence type="ECO:0000256" key="3">
    <source>
        <dbReference type="ARBA" id="ARBA00023274"/>
    </source>
</evidence>
<comment type="caution">
    <text evidence="7">The sequence shown here is derived from an EMBL/GenBank/DDBJ whole genome shotgun (WGS) entry which is preliminary data.</text>
</comment>
<dbReference type="PANTHER" id="PTHR10544">
    <property type="entry name" value="60S RIBOSOMAL PROTEIN L28"/>
    <property type="match status" value="1"/>
</dbReference>
<dbReference type="EMBL" id="CAWYQH010000024">
    <property type="protein sequence ID" value="CAK8676234.1"/>
    <property type="molecule type" value="Genomic_DNA"/>
</dbReference>
<keyword evidence="8" id="KW-1185">Reference proteome</keyword>
<dbReference type="InterPro" id="IPR029004">
    <property type="entry name" value="Ribosomal_eL28/Mak16"/>
</dbReference>
<evidence type="ECO:0000256" key="1">
    <source>
        <dbReference type="ARBA" id="ARBA00007926"/>
    </source>
</evidence>
<evidence type="ECO:0000256" key="2">
    <source>
        <dbReference type="ARBA" id="ARBA00022980"/>
    </source>
</evidence>
<proteinExistence type="inferred from homology"/>
<evidence type="ECO:0000256" key="5">
    <source>
        <dbReference type="ARBA" id="ARBA00035330"/>
    </source>
</evidence>
<name>A0ABP0FCU7_CLALP</name>
<accession>A0ABP0FCU7</accession>
<reference evidence="7 8" key="1">
    <citation type="submission" date="2024-02" db="EMBL/GenBank/DDBJ databases">
        <authorList>
            <person name="Daric V."/>
            <person name="Darras S."/>
        </authorList>
    </citation>
    <scope>NUCLEOTIDE SEQUENCE [LARGE SCALE GENOMIC DNA]</scope>
</reference>
<dbReference type="Proteomes" id="UP001642483">
    <property type="component" value="Unassembled WGS sequence"/>
</dbReference>